<dbReference type="EMBL" id="UGVC01000001">
    <property type="protein sequence ID" value="SUD89758.1"/>
    <property type="molecule type" value="Genomic_DNA"/>
</dbReference>
<accession>A0A379LGU7</accession>
<organism evidence="1 2">
    <name type="scientific">Psychrobacter phenylpyruvicus</name>
    <dbReference type="NCBI Taxonomy" id="29432"/>
    <lineage>
        <taxon>Bacteria</taxon>
        <taxon>Pseudomonadati</taxon>
        <taxon>Pseudomonadota</taxon>
        <taxon>Gammaproteobacteria</taxon>
        <taxon>Moraxellales</taxon>
        <taxon>Moraxellaceae</taxon>
        <taxon>Psychrobacter</taxon>
    </lineage>
</organism>
<name>A0A379LGU7_9GAMM</name>
<protein>
    <submittedName>
        <fullName evidence="1">Uncharacterized protein</fullName>
    </submittedName>
</protein>
<dbReference type="STRING" id="1123034.GCA_000685805_02301"/>
<proteinExistence type="predicted"/>
<evidence type="ECO:0000313" key="2">
    <source>
        <dbReference type="Proteomes" id="UP000254123"/>
    </source>
</evidence>
<sequence>MSIRAKTTQRAKPFLVRLPTSHIRQAYEQYCLDNMRSLDAQSAMLITKELQSSGYLSSEFQRINHKEQYDKTQRKQEGVMD</sequence>
<reference evidence="1 2" key="1">
    <citation type="submission" date="2018-06" db="EMBL/GenBank/DDBJ databases">
        <authorList>
            <consortium name="Pathogen Informatics"/>
            <person name="Doyle S."/>
        </authorList>
    </citation>
    <scope>NUCLEOTIDE SEQUENCE [LARGE SCALE GENOMIC DNA]</scope>
    <source>
        <strain evidence="1 2">NCTC10526</strain>
    </source>
</reference>
<dbReference type="RefSeq" id="WP_037032384.1">
    <property type="nucleotide sequence ID" value="NZ_UGVC01000001.1"/>
</dbReference>
<evidence type="ECO:0000313" key="1">
    <source>
        <dbReference type="EMBL" id="SUD89758.1"/>
    </source>
</evidence>
<dbReference type="Proteomes" id="UP000254123">
    <property type="component" value="Unassembled WGS sequence"/>
</dbReference>
<keyword evidence="2" id="KW-1185">Reference proteome</keyword>
<gene>
    <name evidence="1" type="ORF">NCTC10526_00056</name>
</gene>
<dbReference type="AlphaFoldDB" id="A0A379LGU7"/>